<evidence type="ECO:0000256" key="9">
    <source>
        <dbReference type="ARBA" id="ARBA00030264"/>
    </source>
</evidence>
<evidence type="ECO:0000256" key="8">
    <source>
        <dbReference type="ARBA" id="ARBA00025475"/>
    </source>
</evidence>
<evidence type="ECO:0000256" key="5">
    <source>
        <dbReference type="ARBA" id="ARBA00022605"/>
    </source>
</evidence>
<dbReference type="EMBL" id="CP013065">
    <property type="protein sequence ID" value="ALM13618.1"/>
    <property type="molecule type" value="Genomic_DNA"/>
</dbReference>
<dbReference type="AlphaFoldDB" id="A0A0S1SQS9"/>
<evidence type="ECO:0000256" key="11">
    <source>
        <dbReference type="RuleBase" id="RU003657"/>
    </source>
</evidence>
<dbReference type="PATRIC" id="fig|1735161.3.peg.931"/>
<dbReference type="CDD" id="cd04731">
    <property type="entry name" value="HisF"/>
    <property type="match status" value="1"/>
</dbReference>
<dbReference type="GO" id="GO:0016829">
    <property type="term" value="F:lyase activity"/>
    <property type="evidence" value="ECO:0007669"/>
    <property type="project" value="UniProtKB-KW"/>
</dbReference>
<accession>A0A0S1SQS9</accession>
<comment type="subunit">
    <text evidence="3">Heterodimer of HisH and HisF.</text>
</comment>
<dbReference type="EC" id="4.3.2.10" evidence="4"/>
<dbReference type="PANTHER" id="PTHR21235:SF2">
    <property type="entry name" value="IMIDAZOLE GLYCEROL PHOSPHATE SYNTHASE HISHF"/>
    <property type="match status" value="1"/>
</dbReference>
<dbReference type="Proteomes" id="UP000069135">
    <property type="component" value="Chromosome"/>
</dbReference>
<dbReference type="UniPathway" id="UPA00031">
    <property type="reaction ID" value="UER00010"/>
</dbReference>
<dbReference type="InterPro" id="IPR004651">
    <property type="entry name" value="HisF"/>
</dbReference>
<dbReference type="InterPro" id="IPR006062">
    <property type="entry name" value="His_biosynth"/>
</dbReference>
<comment type="pathway">
    <text evidence="1">Amino-acid biosynthesis; L-histidine biosynthesis; L-histidine from 5-phospho-alpha-D-ribose 1-diphosphate: step 5/9.</text>
</comment>
<evidence type="ECO:0000313" key="12">
    <source>
        <dbReference type="EMBL" id="ALM13618.1"/>
    </source>
</evidence>
<dbReference type="InterPro" id="IPR013785">
    <property type="entry name" value="Aldolase_TIM"/>
</dbReference>
<reference evidence="12 13" key="2">
    <citation type="journal article" date="2016" name="PeerJ">
        <title>Analysis of five complete genome sequences for members of the class Peribacteria in the recently recognized Peregrinibacteria bacterial phylum.</title>
        <authorList>
            <person name="Anantharaman K."/>
            <person name="Brown C.T."/>
            <person name="Burstein D."/>
            <person name="Castelle C.J."/>
            <person name="Probst A.J."/>
            <person name="Thomas B.C."/>
            <person name="Williams K.H."/>
            <person name="Banfield J.F."/>
        </authorList>
    </citation>
    <scope>NUCLEOTIDE SEQUENCE [LARGE SCALE GENOMIC DNA]</scope>
    <source>
        <strain evidence="12">RIFOXYD1_FULL_PER-ii_59_16</strain>
    </source>
</reference>
<keyword evidence="6 11" id="KW-0368">Histidine biosynthesis</keyword>
<organism evidence="12 13">
    <name type="scientific">Candidatus Peribacter riflensis</name>
    <dbReference type="NCBI Taxonomy" id="1735162"/>
    <lineage>
        <taxon>Bacteria</taxon>
        <taxon>Candidatus Peregrinibacteriota</taxon>
        <taxon>Candidatus Peribacteria</taxon>
        <taxon>Candidatus Peribacterales</taxon>
        <taxon>Candidatus Peribacteraceae</taxon>
        <taxon>Candidatus Peribacter</taxon>
    </lineage>
</organism>
<accession>A0A0S1SM79</accession>
<accession>A0A0S1SIK0</accession>
<evidence type="ECO:0000256" key="4">
    <source>
        <dbReference type="ARBA" id="ARBA00012809"/>
    </source>
</evidence>
<reference evidence="13" key="1">
    <citation type="submission" date="2015-10" db="EMBL/GenBank/DDBJ databases">
        <title>Analysis of five complete genome sequences for members of the class Peribacteria in the recently recognized Peregrinibacteria bacterial phylum.</title>
        <authorList>
            <person name="Anantharaman K."/>
            <person name="Brown C.T."/>
            <person name="Burstein D."/>
            <person name="Castelle C.J."/>
            <person name="Probst A.J."/>
            <person name="Thomas B.C."/>
            <person name="Williams K.H."/>
            <person name="Banfield J.F."/>
        </authorList>
    </citation>
    <scope>NUCLEOTIDE SEQUENCE [LARGE SCALE GENOMIC DNA]</scope>
</reference>
<gene>
    <name evidence="12" type="ORF">PeribacterD1_0952</name>
</gene>
<dbReference type="InterPro" id="IPR050064">
    <property type="entry name" value="IGPS_HisA/HisF"/>
</dbReference>
<evidence type="ECO:0000256" key="7">
    <source>
        <dbReference type="ARBA" id="ARBA00023239"/>
    </source>
</evidence>
<keyword evidence="5 11" id="KW-0028">Amino-acid biosynthesis</keyword>
<protein>
    <recommendedName>
        <fullName evidence="4">imidazole glycerol-phosphate synthase</fullName>
        <ecNumber evidence="4">4.3.2.10</ecNumber>
    </recommendedName>
    <alternativeName>
        <fullName evidence="9">IGP synthase cyclase subunit</fullName>
    </alternativeName>
</protein>
<evidence type="ECO:0000256" key="10">
    <source>
        <dbReference type="ARBA" id="ARBA00047838"/>
    </source>
</evidence>
<dbReference type="GO" id="GO:0000107">
    <property type="term" value="F:imidazoleglycerol-phosphate synthase activity"/>
    <property type="evidence" value="ECO:0007669"/>
    <property type="project" value="InterPro"/>
</dbReference>
<evidence type="ECO:0000256" key="6">
    <source>
        <dbReference type="ARBA" id="ARBA00023102"/>
    </source>
</evidence>
<dbReference type="Gene3D" id="3.20.20.70">
    <property type="entry name" value="Aldolase class I"/>
    <property type="match status" value="1"/>
</dbReference>
<sequence length="275" mass="30300">MLKPRLISVLLLKNGILVRSRTFSFHQHTGDPLGQVERYTAWKADELIYLDINRDETHDFRETMSVIGTTSSHKDIPATMTNDVVSVIRYVSEKCMIPLTVGGKIRTIEDIRVRLKNGADKVSINTQALEDPAFIERAAQAFGNQCIVVCVDVRRDPQTGVCEVYKRFGKEPTGLSPVAWAKEAERRGAGEILLQSIDRDGTGTGYDIPLIREVAESVSLPVIALGGVGKFSDFVAGLREGQASAVAAANIFHFSEQSVIKAKKEMRAADIDIRL</sequence>
<dbReference type="SUPFAM" id="SSF51366">
    <property type="entry name" value="Ribulose-phoshate binding barrel"/>
    <property type="match status" value="1"/>
</dbReference>
<name>A0A0S1SQS9_9BACT</name>
<evidence type="ECO:0000256" key="2">
    <source>
        <dbReference type="ARBA" id="ARBA00009667"/>
    </source>
</evidence>
<comment type="catalytic activity">
    <reaction evidence="10">
        <text>5-[(5-phospho-1-deoxy-D-ribulos-1-ylimino)methylamino]-1-(5-phospho-beta-D-ribosyl)imidazole-4-carboxamide + L-glutamine = D-erythro-1-(imidazol-4-yl)glycerol 3-phosphate + 5-amino-1-(5-phospho-beta-D-ribosyl)imidazole-4-carboxamide + L-glutamate + H(+)</text>
        <dbReference type="Rhea" id="RHEA:24793"/>
        <dbReference type="ChEBI" id="CHEBI:15378"/>
        <dbReference type="ChEBI" id="CHEBI:29985"/>
        <dbReference type="ChEBI" id="CHEBI:58278"/>
        <dbReference type="ChEBI" id="CHEBI:58359"/>
        <dbReference type="ChEBI" id="CHEBI:58475"/>
        <dbReference type="ChEBI" id="CHEBI:58525"/>
        <dbReference type="EC" id="4.3.2.10"/>
    </reaction>
</comment>
<proteinExistence type="inferred from homology"/>
<comment type="similarity">
    <text evidence="2 11">Belongs to the HisA/HisF family.</text>
</comment>
<evidence type="ECO:0000313" key="13">
    <source>
        <dbReference type="Proteomes" id="UP000069135"/>
    </source>
</evidence>
<dbReference type="STRING" id="1735162.PeribacterB2_0954"/>
<accession>A0A0S1SME6</accession>
<evidence type="ECO:0000256" key="3">
    <source>
        <dbReference type="ARBA" id="ARBA00011152"/>
    </source>
</evidence>
<comment type="function">
    <text evidence="8">IGPS catalyzes the conversion of PRFAR and glutamine to IGP, AICAR and glutamate. The HisF subunit catalyzes the cyclization activity that produces IGP and AICAR from PRFAR using the ammonia provided by the HisH subunit.</text>
</comment>
<dbReference type="GO" id="GO:0000105">
    <property type="term" value="P:L-histidine biosynthetic process"/>
    <property type="evidence" value="ECO:0007669"/>
    <property type="project" value="UniProtKB-UniPathway"/>
</dbReference>
<evidence type="ECO:0000256" key="1">
    <source>
        <dbReference type="ARBA" id="ARBA00005091"/>
    </source>
</evidence>
<dbReference type="PANTHER" id="PTHR21235">
    <property type="entry name" value="IMIDAZOLE GLYCEROL PHOSPHATE SYNTHASE SUBUNIT HISF/H IGP SYNTHASE SUBUNIT HISF/H"/>
    <property type="match status" value="1"/>
</dbReference>
<dbReference type="KEGG" id="prf:PeribacterA2_0952"/>
<dbReference type="InterPro" id="IPR011060">
    <property type="entry name" value="RibuloseP-bd_barrel"/>
</dbReference>
<dbReference type="Pfam" id="PF00977">
    <property type="entry name" value="His_biosynth"/>
    <property type="match status" value="1"/>
</dbReference>
<keyword evidence="7" id="KW-0456">Lyase</keyword>
<accession>A0A0S1SW03</accession>